<name>A0A7G3G849_9NEIS</name>
<dbReference type="Pfam" id="PF03441">
    <property type="entry name" value="FAD_binding_7"/>
    <property type="match status" value="1"/>
</dbReference>
<dbReference type="PROSITE" id="PS51645">
    <property type="entry name" value="PHR_CRY_ALPHA_BETA"/>
    <property type="match status" value="1"/>
</dbReference>
<feature type="domain" description="Photolyase/cryptochrome alpha/beta" evidence="10">
    <location>
        <begin position="3"/>
        <end position="132"/>
    </location>
</feature>
<evidence type="ECO:0000256" key="9">
    <source>
        <dbReference type="RuleBase" id="RU004182"/>
    </source>
</evidence>
<dbReference type="GO" id="GO:0071949">
    <property type="term" value="F:FAD binding"/>
    <property type="evidence" value="ECO:0007669"/>
    <property type="project" value="TreeGrafter"/>
</dbReference>
<dbReference type="KEGG" id="ifl:C1H71_06985"/>
<feature type="binding site" evidence="8">
    <location>
        <position position="266"/>
    </location>
    <ligand>
        <name>FAD</name>
        <dbReference type="ChEBI" id="CHEBI:57692"/>
    </ligand>
</feature>
<feature type="binding site" evidence="8">
    <location>
        <begin position="269"/>
        <end position="276"/>
    </location>
    <ligand>
        <name>FAD</name>
        <dbReference type="ChEBI" id="CHEBI:57692"/>
    </ligand>
</feature>
<keyword evidence="5 8" id="KW-0274">FAD</keyword>
<dbReference type="Gene3D" id="1.25.40.80">
    <property type="match status" value="1"/>
</dbReference>
<comment type="cofactor">
    <cofactor evidence="8">
        <name>FAD</name>
        <dbReference type="ChEBI" id="CHEBI:57692"/>
    </cofactor>
    <text evidence="8">Binds 1 FAD per subunit.</text>
</comment>
<accession>A0A7G3G849</accession>
<dbReference type="SUPFAM" id="SSF48173">
    <property type="entry name" value="Cryptochrome/photolyase FAD-binding domain"/>
    <property type="match status" value="1"/>
</dbReference>
<feature type="binding site" evidence="8">
    <location>
        <position position="222"/>
    </location>
    <ligand>
        <name>FAD</name>
        <dbReference type="ChEBI" id="CHEBI:57692"/>
    </ligand>
</feature>
<dbReference type="EC" id="4.1.99.3" evidence="2"/>
<comment type="similarity">
    <text evidence="9">Belongs to the DNA photolyase family.</text>
</comment>
<evidence type="ECO:0000256" key="3">
    <source>
        <dbReference type="ARBA" id="ARBA00014046"/>
    </source>
</evidence>
<evidence type="ECO:0000313" key="12">
    <source>
        <dbReference type="Proteomes" id="UP000515917"/>
    </source>
</evidence>
<dbReference type="Pfam" id="PF00875">
    <property type="entry name" value="DNA_photolyase"/>
    <property type="match status" value="1"/>
</dbReference>
<dbReference type="Proteomes" id="UP000515917">
    <property type="component" value="Chromosome"/>
</dbReference>
<dbReference type="PROSITE" id="PS00691">
    <property type="entry name" value="DNA_PHOTOLYASES_1_2"/>
    <property type="match status" value="1"/>
</dbReference>
<dbReference type="InterPro" id="IPR018394">
    <property type="entry name" value="DNA_photolyase_1_CS_C"/>
</dbReference>
<evidence type="ECO:0000313" key="11">
    <source>
        <dbReference type="EMBL" id="QBC43309.1"/>
    </source>
</evidence>
<keyword evidence="4 8" id="KW-0285">Flavoprotein</keyword>
<dbReference type="PRINTS" id="PR00147">
    <property type="entry name" value="DNAPHOTLYASE"/>
</dbReference>
<dbReference type="SUPFAM" id="SSF52425">
    <property type="entry name" value="Cryptochrome/photolyase, N-terminal domain"/>
    <property type="match status" value="1"/>
</dbReference>
<evidence type="ECO:0000256" key="6">
    <source>
        <dbReference type="ARBA" id="ARBA00022991"/>
    </source>
</evidence>
<evidence type="ECO:0000256" key="4">
    <source>
        <dbReference type="ARBA" id="ARBA00022630"/>
    </source>
</evidence>
<dbReference type="InterPro" id="IPR005101">
    <property type="entry name" value="Cryptochr/Photolyase_FAD-bd"/>
</dbReference>
<comment type="cofactor">
    <cofactor evidence="1">
        <name>(6R)-5,10-methylene-5,6,7,8-tetrahydrofolate</name>
        <dbReference type="ChEBI" id="CHEBI:15636"/>
    </cofactor>
</comment>
<dbReference type="InterPro" id="IPR036155">
    <property type="entry name" value="Crypto/Photolyase_N_sf"/>
</dbReference>
<dbReference type="PROSITE" id="PS00394">
    <property type="entry name" value="DNA_PHOTOLYASES_1_1"/>
    <property type="match status" value="1"/>
</dbReference>
<dbReference type="Gene3D" id="3.40.50.620">
    <property type="entry name" value="HUPs"/>
    <property type="match status" value="1"/>
</dbReference>
<evidence type="ECO:0000256" key="5">
    <source>
        <dbReference type="ARBA" id="ARBA00022827"/>
    </source>
</evidence>
<keyword evidence="11" id="KW-0456">Lyase</keyword>
<dbReference type="InterPro" id="IPR014729">
    <property type="entry name" value="Rossmann-like_a/b/a_fold"/>
</dbReference>
<dbReference type="InterPro" id="IPR036134">
    <property type="entry name" value="Crypto/Photolyase_FAD-like_sf"/>
</dbReference>
<proteinExistence type="inferred from homology"/>
<feature type="binding site" evidence="8">
    <location>
        <begin position="366"/>
        <end position="368"/>
    </location>
    <ligand>
        <name>FAD</name>
        <dbReference type="ChEBI" id="CHEBI:57692"/>
    </ligand>
</feature>
<keyword evidence="6 9" id="KW-0157">Chromophore</keyword>
<dbReference type="FunFam" id="1.10.579.10:FF:000003">
    <property type="entry name" value="Deoxyribodipyrimidine photo-lyase"/>
    <property type="match status" value="1"/>
</dbReference>
<dbReference type="InterPro" id="IPR006050">
    <property type="entry name" value="DNA_photolyase_N"/>
</dbReference>
<keyword evidence="12" id="KW-1185">Reference proteome</keyword>
<evidence type="ECO:0000256" key="1">
    <source>
        <dbReference type="ARBA" id="ARBA00001932"/>
    </source>
</evidence>
<dbReference type="EMBL" id="CP025781">
    <property type="protein sequence ID" value="QBC43309.1"/>
    <property type="molecule type" value="Genomic_DNA"/>
</dbReference>
<organism evidence="11 12">
    <name type="scientific">Iodobacter fluviatilis</name>
    <dbReference type="NCBI Taxonomy" id="537"/>
    <lineage>
        <taxon>Bacteria</taxon>
        <taxon>Pseudomonadati</taxon>
        <taxon>Pseudomonadota</taxon>
        <taxon>Betaproteobacteria</taxon>
        <taxon>Neisseriales</taxon>
        <taxon>Chitinibacteraceae</taxon>
        <taxon>Iodobacter</taxon>
    </lineage>
</organism>
<dbReference type="GO" id="GO:0000719">
    <property type="term" value="P:photoreactive repair"/>
    <property type="evidence" value="ECO:0007669"/>
    <property type="project" value="UniProtKB-ARBA"/>
</dbReference>
<dbReference type="GO" id="GO:0003677">
    <property type="term" value="F:DNA binding"/>
    <property type="evidence" value="ECO:0007669"/>
    <property type="project" value="TreeGrafter"/>
</dbReference>
<comment type="catalytic activity">
    <reaction evidence="7">
        <text>cyclobutadipyrimidine (in DNA) = 2 pyrimidine residues (in DNA).</text>
        <dbReference type="EC" id="4.1.99.3"/>
    </reaction>
</comment>
<dbReference type="AlphaFoldDB" id="A0A7G3G849"/>
<evidence type="ECO:0000256" key="8">
    <source>
        <dbReference type="PIRSR" id="PIRSR602081-1"/>
    </source>
</evidence>
<dbReference type="Gene3D" id="1.10.579.10">
    <property type="entry name" value="DNA Cyclobutane Dipyrimidine Photolyase, subunit A, domain 3"/>
    <property type="match status" value="1"/>
</dbReference>
<evidence type="ECO:0000259" key="10">
    <source>
        <dbReference type="PROSITE" id="PS51645"/>
    </source>
</evidence>
<gene>
    <name evidence="11" type="ORF">C1H71_06985</name>
</gene>
<dbReference type="PANTHER" id="PTHR11455:SF9">
    <property type="entry name" value="CRYPTOCHROME CIRCADIAN CLOCK 5 ISOFORM X1"/>
    <property type="match status" value="1"/>
</dbReference>
<protein>
    <recommendedName>
        <fullName evidence="3">Deoxyribodipyrimidine photo-lyase</fullName>
        <ecNumber evidence="2">4.1.99.3</ecNumber>
    </recommendedName>
</protein>
<dbReference type="PANTHER" id="PTHR11455">
    <property type="entry name" value="CRYPTOCHROME"/>
    <property type="match status" value="1"/>
</dbReference>
<dbReference type="InterPro" id="IPR002081">
    <property type="entry name" value="Cryptochrome/DNA_photolyase_1"/>
</dbReference>
<dbReference type="GO" id="GO:0009416">
    <property type="term" value="P:response to light stimulus"/>
    <property type="evidence" value="ECO:0007669"/>
    <property type="project" value="TreeGrafter"/>
</dbReference>
<reference evidence="11 12" key="1">
    <citation type="submission" date="2018-01" db="EMBL/GenBank/DDBJ databases">
        <title>Genome sequence of Iodobacter sp. strain PCH194 isolated from Indian Trans-Himalaya.</title>
        <authorList>
            <person name="Kumar V."/>
            <person name="Thakur V."/>
            <person name="Kumar S."/>
            <person name="Singh D."/>
        </authorList>
    </citation>
    <scope>NUCLEOTIDE SEQUENCE [LARGE SCALE GENOMIC DNA]</scope>
    <source>
        <strain evidence="11 12">PCH194</strain>
    </source>
</reference>
<sequence>MPTTSLIWFRRDLRLFDHAALHHALKASQKVIAVFIFDRSILDGLKRDDRRIAFIWHSLQQLKASLMAEGSDLVIRHGKAELEIPRLAAEFNATAVYTNHDYEPAAIVRDANVAEQLATVGCQLHSYKDQVIFEKDEVLTKTGGMYSVFTPYKRSWLAKLNDFYLTSYPIKPYLKRLAPLPLQAMPSLAVLGFDDIDVSTLQPGMAGGEALFNDFCLRINDYQEARDFPAVKGVSYLSVHLRFGTVSIRELAKRAWQMGGRGAETWLSELIWREFYQQILWHRPEVVQHAFKPEYDALPFPNNPEYFAAWCEGRTGFPIVDAAMRQLNQTGFMHNRLRMIAASFLVKDLLIDWRWGEQYFAEKLNDFDLAANNGGWQWAASTGCDAQPYFRIFNPVSQSERFDPQGKFIRRYCPELAELSPKEIHAPWLIKAIFGIKPSYDYPAPIVDHAAQRIAALALFKRN</sequence>
<dbReference type="GO" id="GO:0003904">
    <property type="term" value="F:deoxyribodipyrimidine photo-lyase activity"/>
    <property type="evidence" value="ECO:0007669"/>
    <property type="project" value="UniProtKB-EC"/>
</dbReference>
<evidence type="ECO:0000256" key="2">
    <source>
        <dbReference type="ARBA" id="ARBA00013149"/>
    </source>
</evidence>
<dbReference type="RefSeq" id="WP_130105888.1">
    <property type="nucleotide sequence ID" value="NZ_CP025781.1"/>
</dbReference>
<evidence type="ECO:0000256" key="7">
    <source>
        <dbReference type="ARBA" id="ARBA00033999"/>
    </source>
</evidence>